<dbReference type="EMBL" id="JAGEPF010000006">
    <property type="protein sequence ID" value="MBO2458122.1"/>
    <property type="molecule type" value="Genomic_DNA"/>
</dbReference>
<name>A0ABS3RMZ1_9ACTN</name>
<protein>
    <submittedName>
        <fullName evidence="2">Uncharacterized protein</fullName>
    </submittedName>
</protein>
<evidence type="ECO:0000256" key="1">
    <source>
        <dbReference type="SAM" id="MobiDB-lite"/>
    </source>
</evidence>
<dbReference type="RefSeq" id="WP_208239821.1">
    <property type="nucleotide sequence ID" value="NZ_JAGEPF010000006.1"/>
</dbReference>
<accession>A0ABS3RMZ1</accession>
<keyword evidence="3" id="KW-1185">Reference proteome</keyword>
<feature type="region of interest" description="Disordered" evidence="1">
    <location>
        <begin position="198"/>
        <end position="218"/>
    </location>
</feature>
<comment type="caution">
    <text evidence="2">The sequence shown here is derived from an EMBL/GenBank/DDBJ whole genome shotgun (WGS) entry which is preliminary data.</text>
</comment>
<feature type="compositionally biased region" description="Basic and acidic residues" evidence="1">
    <location>
        <begin position="203"/>
        <end position="218"/>
    </location>
</feature>
<sequence>MSPLTQHARREIVAAAKAAVTDQNERRPFDWRGEKIMLPVVAIPVGDVLLNHRTHRVRAQVESLGTRGAIIETNPHSDEAQRLLADLIRQTSGYHDVKALIRNETQREPGLITHEGVLVNANTRAVALRDLHEEFPHKSTFAFIKVQVLPDNADSTEIMQLEFNFQMRLNYQQPYSFTNQLLFIKDLLDSGLKPDEIGVQMKPHYDPTSSKDRRAAAEEVEAEDRLRQIIEELIAASSGALRWPDFDGDRQRLIEIDESYRAMVARKGPDAARRVKQAKLAGLLAGLEYRRVRHIDESYLDDYVLPAFEEEPNLRAAAKALAIGQQVAPRADLGGLSILDDLDEDPPVDQHGEVTLQPLFDVLVRYGKADGDTDWDAEVEVPTGEGTATLPKNTFFDAVKAAMQTAADSKAQDDQGQNALDVPRRQLNAAGAACDRVRRAYDELDDDGDQPNRAALEQALEAYLRSHDELLHYLAERGFAAAENRR</sequence>
<gene>
    <name evidence="2" type="ORF">J4709_11115</name>
</gene>
<evidence type="ECO:0000313" key="2">
    <source>
        <dbReference type="EMBL" id="MBO2458122.1"/>
    </source>
</evidence>
<proteinExistence type="predicted"/>
<reference evidence="2 3" key="1">
    <citation type="submission" date="2021-03" db="EMBL/GenBank/DDBJ databases">
        <title>Actinomadura violae sp. nov., isolated from lichen in Thailand.</title>
        <authorList>
            <person name="Kanchanasin P."/>
            <person name="Saeng-In P."/>
            <person name="Phongsopitanun W."/>
            <person name="Yuki M."/>
            <person name="Kudo T."/>
            <person name="Ohkuma M."/>
            <person name="Tanasupawat S."/>
        </authorList>
    </citation>
    <scope>NUCLEOTIDE SEQUENCE [LARGE SCALE GENOMIC DNA]</scope>
    <source>
        <strain evidence="2 3">LCR2-06</strain>
    </source>
</reference>
<dbReference type="Proteomes" id="UP000680206">
    <property type="component" value="Unassembled WGS sequence"/>
</dbReference>
<evidence type="ECO:0000313" key="3">
    <source>
        <dbReference type="Proteomes" id="UP000680206"/>
    </source>
</evidence>
<organism evidence="2 3">
    <name type="scientific">Actinomadura violacea</name>
    <dbReference type="NCBI Taxonomy" id="2819934"/>
    <lineage>
        <taxon>Bacteria</taxon>
        <taxon>Bacillati</taxon>
        <taxon>Actinomycetota</taxon>
        <taxon>Actinomycetes</taxon>
        <taxon>Streptosporangiales</taxon>
        <taxon>Thermomonosporaceae</taxon>
        <taxon>Actinomadura</taxon>
    </lineage>
</organism>